<organism evidence="1 2">
    <name type="scientific">Colocasia esculenta</name>
    <name type="common">Wild taro</name>
    <name type="synonym">Arum esculentum</name>
    <dbReference type="NCBI Taxonomy" id="4460"/>
    <lineage>
        <taxon>Eukaryota</taxon>
        <taxon>Viridiplantae</taxon>
        <taxon>Streptophyta</taxon>
        <taxon>Embryophyta</taxon>
        <taxon>Tracheophyta</taxon>
        <taxon>Spermatophyta</taxon>
        <taxon>Magnoliopsida</taxon>
        <taxon>Liliopsida</taxon>
        <taxon>Araceae</taxon>
        <taxon>Aroideae</taxon>
        <taxon>Colocasieae</taxon>
        <taxon>Colocasia</taxon>
    </lineage>
</organism>
<dbReference type="PANTHER" id="PTHR33219:SF10">
    <property type="entry name" value="OS07G0185300 PROTEIN"/>
    <property type="match status" value="1"/>
</dbReference>
<evidence type="ECO:0000313" key="1">
    <source>
        <dbReference type="EMBL" id="MQL80091.1"/>
    </source>
</evidence>
<dbReference type="EMBL" id="NMUH01000489">
    <property type="protein sequence ID" value="MQL80091.1"/>
    <property type="molecule type" value="Genomic_DNA"/>
</dbReference>
<dbReference type="Pfam" id="PF02325">
    <property type="entry name" value="CCB3_YggT"/>
    <property type="match status" value="1"/>
</dbReference>
<dbReference type="OrthoDB" id="2066at2759"/>
<reference evidence="1" key="1">
    <citation type="submission" date="2017-07" db="EMBL/GenBank/DDBJ databases">
        <title>Taro Niue Genome Assembly and Annotation.</title>
        <authorList>
            <person name="Atibalentja N."/>
            <person name="Keating K."/>
            <person name="Fields C.J."/>
        </authorList>
    </citation>
    <scope>NUCLEOTIDE SEQUENCE</scope>
    <source>
        <strain evidence="1">Niue_2</strain>
        <tissue evidence="1">Leaf</tissue>
    </source>
</reference>
<protein>
    <recommendedName>
        <fullName evidence="3">YGGT family protein</fullName>
    </recommendedName>
</protein>
<gene>
    <name evidence="1" type="ORF">Taro_012517</name>
</gene>
<dbReference type="AlphaFoldDB" id="A0A843U9D7"/>
<comment type="caution">
    <text evidence="1">The sequence shown here is derived from an EMBL/GenBank/DDBJ whole genome shotgun (WGS) entry which is preliminary data.</text>
</comment>
<dbReference type="Proteomes" id="UP000652761">
    <property type="component" value="Unassembled WGS sequence"/>
</dbReference>
<name>A0A843U9D7_COLES</name>
<dbReference type="InterPro" id="IPR003425">
    <property type="entry name" value="CCB3/YggT"/>
</dbReference>
<sequence>MAALVAVPSMAAVEAVSSSAFAGVAASAAPVPAFGRLLHSFPSPTAARARPPRHRLLPPPAHLSAPLHALPACSRLVAAFNPSIAPVTKMTSTAAGAAASWAAAVFAPAPHAATAAAAAPPSLSAIAITATRMLLELVRTVAERVGADLSAPWTAAVSGAGRCLELYREIMLVRCLLTWFPNVPWERQPFSAMRDLCDPFLRLFQRIVPPVFGNTLDISSLLAFTALGVLARLMSPATAVTL</sequence>
<evidence type="ECO:0008006" key="3">
    <source>
        <dbReference type="Google" id="ProtNLM"/>
    </source>
</evidence>
<keyword evidence="2" id="KW-1185">Reference proteome</keyword>
<dbReference type="PANTHER" id="PTHR33219">
    <property type="entry name" value="YLMG HOMOLOG PROTEIN 2, CHLOROPLASTIC"/>
    <property type="match status" value="1"/>
</dbReference>
<dbReference type="GO" id="GO:0010020">
    <property type="term" value="P:chloroplast fission"/>
    <property type="evidence" value="ECO:0007669"/>
    <property type="project" value="TreeGrafter"/>
</dbReference>
<evidence type="ECO:0000313" key="2">
    <source>
        <dbReference type="Proteomes" id="UP000652761"/>
    </source>
</evidence>
<proteinExistence type="predicted"/>
<dbReference type="GO" id="GO:0016020">
    <property type="term" value="C:membrane"/>
    <property type="evidence" value="ECO:0007669"/>
    <property type="project" value="InterPro"/>
</dbReference>
<accession>A0A843U9D7</accession>